<proteinExistence type="predicted"/>
<organism evidence="2 3">
    <name type="scientific">Rickenella mellea</name>
    <dbReference type="NCBI Taxonomy" id="50990"/>
    <lineage>
        <taxon>Eukaryota</taxon>
        <taxon>Fungi</taxon>
        <taxon>Dikarya</taxon>
        <taxon>Basidiomycota</taxon>
        <taxon>Agaricomycotina</taxon>
        <taxon>Agaricomycetes</taxon>
        <taxon>Hymenochaetales</taxon>
        <taxon>Rickenellaceae</taxon>
        <taxon>Rickenella</taxon>
    </lineage>
</organism>
<dbReference type="STRING" id="50990.A0A4Y7QAQ8"/>
<gene>
    <name evidence="2" type="ORF">BD410DRAFT_786637</name>
</gene>
<name>A0A4Y7QAQ8_9AGAM</name>
<sequence length="322" mass="36427">MPACPVCNEPFGSTVIPVSLPCGHIFWEDKVDESQGQPDIRSFPFQYGANASCSGVSGHEPIVYPHADSEQANYEQWRVTPLPDSEAETLQDDAHFWAETLESISDHRVKSALALLFQSPDLANLRRPLTRARSEQHPLRNLLEDALLAVNASYEENVRLSSQLRDATENLRLTKINLCQAVSTAISNTERLATLENLKNQPQETLCTCRPKYTFQTDYIFHRLMFSAGNLNAQSDALNHSRTTILQRYLLNLPDPWERNSHKEISFGRYRAIKLLNKALGILCVVILHGKIGDVIQKLLEIVGYIICHLILPILFYSIYII</sequence>
<evidence type="ECO:0008006" key="4">
    <source>
        <dbReference type="Google" id="ProtNLM"/>
    </source>
</evidence>
<protein>
    <recommendedName>
        <fullName evidence="4">RING-type domain-containing protein</fullName>
    </recommendedName>
</protein>
<evidence type="ECO:0000313" key="3">
    <source>
        <dbReference type="Proteomes" id="UP000294933"/>
    </source>
</evidence>
<evidence type="ECO:0000256" key="1">
    <source>
        <dbReference type="SAM" id="Phobius"/>
    </source>
</evidence>
<accession>A0A4Y7QAQ8</accession>
<dbReference type="OrthoDB" id="6270329at2759"/>
<dbReference type="EMBL" id="ML170168">
    <property type="protein sequence ID" value="TDL23939.1"/>
    <property type="molecule type" value="Genomic_DNA"/>
</dbReference>
<dbReference type="Proteomes" id="UP000294933">
    <property type="component" value="Unassembled WGS sequence"/>
</dbReference>
<keyword evidence="1" id="KW-0812">Transmembrane</keyword>
<dbReference type="AlphaFoldDB" id="A0A4Y7QAQ8"/>
<keyword evidence="3" id="KW-1185">Reference proteome</keyword>
<keyword evidence="1" id="KW-0472">Membrane</keyword>
<evidence type="ECO:0000313" key="2">
    <source>
        <dbReference type="EMBL" id="TDL23939.1"/>
    </source>
</evidence>
<reference evidence="2 3" key="1">
    <citation type="submission" date="2018-06" db="EMBL/GenBank/DDBJ databases">
        <title>A transcriptomic atlas of mushroom development highlights an independent origin of complex multicellularity.</title>
        <authorList>
            <consortium name="DOE Joint Genome Institute"/>
            <person name="Krizsan K."/>
            <person name="Almasi E."/>
            <person name="Merenyi Z."/>
            <person name="Sahu N."/>
            <person name="Viragh M."/>
            <person name="Koszo T."/>
            <person name="Mondo S."/>
            <person name="Kiss B."/>
            <person name="Balint B."/>
            <person name="Kues U."/>
            <person name="Barry K."/>
            <person name="Hegedus J.C."/>
            <person name="Henrissat B."/>
            <person name="Johnson J."/>
            <person name="Lipzen A."/>
            <person name="Ohm R."/>
            <person name="Nagy I."/>
            <person name="Pangilinan J."/>
            <person name="Yan J."/>
            <person name="Xiong Y."/>
            <person name="Grigoriev I.V."/>
            <person name="Hibbett D.S."/>
            <person name="Nagy L.G."/>
        </authorList>
    </citation>
    <scope>NUCLEOTIDE SEQUENCE [LARGE SCALE GENOMIC DNA]</scope>
    <source>
        <strain evidence="2 3">SZMC22713</strain>
    </source>
</reference>
<keyword evidence="1" id="KW-1133">Transmembrane helix</keyword>
<dbReference type="VEuPathDB" id="FungiDB:BD410DRAFT_786637"/>
<dbReference type="SUPFAM" id="SSF57850">
    <property type="entry name" value="RING/U-box"/>
    <property type="match status" value="1"/>
</dbReference>
<feature type="transmembrane region" description="Helical" evidence="1">
    <location>
        <begin position="302"/>
        <end position="321"/>
    </location>
</feature>